<dbReference type="RefSeq" id="WP_235840944.1">
    <property type="nucleotide sequence ID" value="NZ_OAOQ01000003.1"/>
</dbReference>
<organism evidence="2 3">
    <name type="scientific">Cereibacter ovatus</name>
    <dbReference type="NCBI Taxonomy" id="439529"/>
    <lineage>
        <taxon>Bacteria</taxon>
        <taxon>Pseudomonadati</taxon>
        <taxon>Pseudomonadota</taxon>
        <taxon>Alphaproteobacteria</taxon>
        <taxon>Rhodobacterales</taxon>
        <taxon>Paracoccaceae</taxon>
        <taxon>Cereibacter</taxon>
    </lineage>
</organism>
<dbReference type="EMBL" id="OAOQ01000003">
    <property type="protein sequence ID" value="SNX69018.1"/>
    <property type="molecule type" value="Genomic_DNA"/>
</dbReference>
<reference evidence="3" key="1">
    <citation type="submission" date="2017-08" db="EMBL/GenBank/DDBJ databases">
        <authorList>
            <person name="Varghese N."/>
            <person name="Submissions S."/>
        </authorList>
    </citation>
    <scope>NUCLEOTIDE SEQUENCE [LARGE SCALE GENOMIC DNA]</scope>
    <source>
        <strain evidence="3">JA234</strain>
    </source>
</reference>
<keyword evidence="3" id="KW-1185">Reference proteome</keyword>
<evidence type="ECO:0000313" key="3">
    <source>
        <dbReference type="Proteomes" id="UP000219467"/>
    </source>
</evidence>
<protein>
    <recommendedName>
        <fullName evidence="4">DUF2384 domain-containing protein</fullName>
    </recommendedName>
</protein>
<evidence type="ECO:0008006" key="4">
    <source>
        <dbReference type="Google" id="ProtNLM"/>
    </source>
</evidence>
<evidence type="ECO:0000256" key="1">
    <source>
        <dbReference type="SAM" id="MobiDB-lite"/>
    </source>
</evidence>
<proteinExistence type="predicted"/>
<feature type="region of interest" description="Disordered" evidence="1">
    <location>
        <begin position="1"/>
        <end position="26"/>
    </location>
</feature>
<sequence>MPLSRDGSKSWDWLARTKPATGKKKEAAPGLALETFSEGGTVLGSLELKGKALILRVNSKERAARGEAMIMAAVGDLLRPPLTTIQTVEQAMRDRAARGEREEPAEEIPPDVARQIMQDHLDRHYRATLDRPIPMLGGKSPRQAVRRKVVDWLKYLENSSARNEGSPLADYDFRWMWEELGLAEERK</sequence>
<evidence type="ECO:0000313" key="2">
    <source>
        <dbReference type="EMBL" id="SNX69018.1"/>
    </source>
</evidence>
<dbReference type="AlphaFoldDB" id="A0A285CPN9"/>
<dbReference type="Proteomes" id="UP000219467">
    <property type="component" value="Unassembled WGS sequence"/>
</dbReference>
<name>A0A285CPN9_9RHOB</name>
<gene>
    <name evidence="2" type="ORF">SAMN05878503_1033</name>
</gene>
<accession>A0A285CPN9</accession>